<sequence>FMANVNKWERMILKRRYTASCKTHSKFEVIMLGYSDKNNRSNPHVKGGPIVTSQGEKNDISASSIIDTLDSPIEEEKTNDSNSVSLKSNLLEPILPVTSANEVSMGGAEGTVKLSGSPIATDKLLSS</sequence>
<accession>A0A9W4TBV2</accession>
<evidence type="ECO:0000313" key="2">
    <source>
        <dbReference type="EMBL" id="CAI2199569.1"/>
    </source>
</evidence>
<dbReference type="AlphaFoldDB" id="A0A9W4TBV2"/>
<feature type="non-terminal residue" evidence="2">
    <location>
        <position position="127"/>
    </location>
</feature>
<protein>
    <submittedName>
        <fullName evidence="2">7577_t:CDS:1</fullName>
    </submittedName>
</protein>
<comment type="caution">
    <text evidence="2">The sequence shown here is derived from an EMBL/GenBank/DDBJ whole genome shotgun (WGS) entry which is preliminary data.</text>
</comment>
<reference evidence="2" key="1">
    <citation type="submission" date="2022-08" db="EMBL/GenBank/DDBJ databases">
        <authorList>
            <person name="Kallberg Y."/>
            <person name="Tangrot J."/>
            <person name="Rosling A."/>
        </authorList>
    </citation>
    <scope>NUCLEOTIDE SEQUENCE</scope>
    <source>
        <strain evidence="2">Wild A</strain>
    </source>
</reference>
<organism evidence="2 3">
    <name type="scientific">Funneliformis geosporum</name>
    <dbReference type="NCBI Taxonomy" id="1117311"/>
    <lineage>
        <taxon>Eukaryota</taxon>
        <taxon>Fungi</taxon>
        <taxon>Fungi incertae sedis</taxon>
        <taxon>Mucoromycota</taxon>
        <taxon>Glomeromycotina</taxon>
        <taxon>Glomeromycetes</taxon>
        <taxon>Glomerales</taxon>
        <taxon>Glomeraceae</taxon>
        <taxon>Funneliformis</taxon>
    </lineage>
</organism>
<name>A0A9W4TBV2_9GLOM</name>
<feature type="non-terminal residue" evidence="2">
    <location>
        <position position="1"/>
    </location>
</feature>
<dbReference type="Proteomes" id="UP001153678">
    <property type="component" value="Unassembled WGS sequence"/>
</dbReference>
<evidence type="ECO:0000256" key="1">
    <source>
        <dbReference type="SAM" id="MobiDB-lite"/>
    </source>
</evidence>
<keyword evidence="3" id="KW-1185">Reference proteome</keyword>
<gene>
    <name evidence="2" type="ORF">FWILDA_LOCUS19139</name>
</gene>
<proteinExistence type="predicted"/>
<feature type="region of interest" description="Disordered" evidence="1">
    <location>
        <begin position="38"/>
        <end position="57"/>
    </location>
</feature>
<evidence type="ECO:0000313" key="3">
    <source>
        <dbReference type="Proteomes" id="UP001153678"/>
    </source>
</evidence>
<dbReference type="EMBL" id="CAMKVN010021731">
    <property type="protein sequence ID" value="CAI2199569.1"/>
    <property type="molecule type" value="Genomic_DNA"/>
</dbReference>
<feature type="region of interest" description="Disordered" evidence="1">
    <location>
        <begin position="108"/>
        <end position="127"/>
    </location>
</feature>